<dbReference type="NCBIfam" id="TIGR02523">
    <property type="entry name" value="type_IV_pilV"/>
    <property type="match status" value="1"/>
</dbReference>
<gene>
    <name evidence="2" type="primary">pilV</name>
    <name evidence="2" type="ORF">OUO13_10075</name>
</gene>
<organism evidence="2 3">
    <name type="scientific">Parathalassolituus penaei</name>
    <dbReference type="NCBI Taxonomy" id="2997323"/>
    <lineage>
        <taxon>Bacteria</taxon>
        <taxon>Pseudomonadati</taxon>
        <taxon>Pseudomonadota</taxon>
        <taxon>Gammaproteobacteria</taxon>
        <taxon>Oceanospirillales</taxon>
        <taxon>Oceanospirillaceae</taxon>
        <taxon>Parathalassolituus</taxon>
    </lineage>
</organism>
<keyword evidence="1" id="KW-0472">Membrane</keyword>
<dbReference type="InterPro" id="IPR012902">
    <property type="entry name" value="N_methyl_site"/>
</dbReference>
<dbReference type="RefSeq" id="WP_283173749.1">
    <property type="nucleotide sequence ID" value="NZ_JAPNOA010000027.1"/>
</dbReference>
<evidence type="ECO:0000313" key="3">
    <source>
        <dbReference type="Proteomes" id="UP001150830"/>
    </source>
</evidence>
<evidence type="ECO:0000313" key="2">
    <source>
        <dbReference type="EMBL" id="MCY0965535.1"/>
    </source>
</evidence>
<accession>A0A9X3EE51</accession>
<feature type="transmembrane region" description="Helical" evidence="1">
    <location>
        <begin position="21"/>
        <end position="38"/>
    </location>
</feature>
<dbReference type="InterPro" id="IPR013362">
    <property type="entry name" value="Pilus_4_PilV"/>
</dbReference>
<dbReference type="EMBL" id="JAPNOA010000027">
    <property type="protein sequence ID" value="MCY0965535.1"/>
    <property type="molecule type" value="Genomic_DNA"/>
</dbReference>
<dbReference type="Proteomes" id="UP001150830">
    <property type="component" value="Unassembled WGS sequence"/>
</dbReference>
<proteinExistence type="predicted"/>
<keyword evidence="1" id="KW-0812">Transmembrane</keyword>
<dbReference type="NCBIfam" id="TIGR02532">
    <property type="entry name" value="IV_pilin_GFxxxE"/>
    <property type="match status" value="1"/>
</dbReference>
<keyword evidence="3" id="KW-1185">Reference proteome</keyword>
<dbReference type="Pfam" id="PF07963">
    <property type="entry name" value="N_methyl"/>
    <property type="match status" value="1"/>
</dbReference>
<sequence length="160" mass="17203">MKRSVALGQNRLQRGFSMVEVMVSVVVLSVGLLGMAALQARSLQENRGAYLRSQGSILAYDILERIRANSDAAIAGKYDMSMGTRKFSTGNSMADTDLKDWVANLTSLLPSGDGSVDCDSNGNCTVIVQWFDNSVTEDVNEDGVVDDKDKVTSITLASTL</sequence>
<name>A0A9X3EE51_9GAMM</name>
<protein>
    <submittedName>
        <fullName evidence="2">Type IV pilus modification protein PilV</fullName>
    </submittedName>
</protein>
<evidence type="ECO:0000256" key="1">
    <source>
        <dbReference type="SAM" id="Phobius"/>
    </source>
</evidence>
<dbReference type="AlphaFoldDB" id="A0A9X3EE51"/>
<reference evidence="2" key="1">
    <citation type="submission" date="2022-11" db="EMBL/GenBank/DDBJ databases">
        <title>Parathalassolutuus dongxingensis gen. nov., sp. nov., a novel member of family Oceanospirillaceae isolated from a coastal shrimp pond in Guangxi, China.</title>
        <authorList>
            <person name="Chen H."/>
        </authorList>
    </citation>
    <scope>NUCLEOTIDE SEQUENCE</scope>
    <source>
        <strain evidence="2">G-43</strain>
    </source>
</reference>
<keyword evidence="1" id="KW-1133">Transmembrane helix</keyword>
<comment type="caution">
    <text evidence="2">The sequence shown here is derived from an EMBL/GenBank/DDBJ whole genome shotgun (WGS) entry which is preliminary data.</text>
</comment>